<organism evidence="2 3">
    <name type="scientific">Acanthosepion pharaonis</name>
    <name type="common">Pharaoh cuttlefish</name>
    <name type="synonym">Sepia pharaonis</name>
    <dbReference type="NCBI Taxonomy" id="158019"/>
    <lineage>
        <taxon>Eukaryota</taxon>
        <taxon>Metazoa</taxon>
        <taxon>Spiralia</taxon>
        <taxon>Lophotrochozoa</taxon>
        <taxon>Mollusca</taxon>
        <taxon>Cephalopoda</taxon>
        <taxon>Coleoidea</taxon>
        <taxon>Decapodiformes</taxon>
        <taxon>Sepiida</taxon>
        <taxon>Sepiina</taxon>
        <taxon>Sepiidae</taxon>
        <taxon>Acanthosepion</taxon>
    </lineage>
</organism>
<proteinExistence type="predicted"/>
<sequence>MYVTINKNRKFNTLLNPVAYFFAYMNSACNPIIYALRSPAFRQGYKEILCWERATVFSDGHQGLRRGTLTADSKQNIPDAIRLEDIPADVLKLMTARSFSMPSKLTEAIHPGKTLTADTIPEESASVFQFLNSLRGSRSGSRNIRQGSIASIQSVTSNHSMNSRSLPKLSLPTMKGNSVIKKDGSVVIMKDGKIVCVRQDIGNKKSIDTHIFGDDKQNAASFTSGSLKRQNSSPVDMYEVDEAGSSWQNSMVDTNLAVDNAFDFSVIEEEESILDEIESAIVDDKVKVEVDSSSRNGLERLNSSGEENSQFTFSQRRNGSSGLIPQVDDLTEENKNSLNRNNLPDLSISLLGDSTPEVKTNNGHYRGQEKL</sequence>
<evidence type="ECO:0000313" key="3">
    <source>
        <dbReference type="Proteomes" id="UP000597762"/>
    </source>
</evidence>
<dbReference type="AlphaFoldDB" id="A0A812D0F9"/>
<name>A0A812D0F9_ACAPH</name>
<feature type="compositionally biased region" description="Polar residues" evidence="1">
    <location>
        <begin position="301"/>
        <end position="323"/>
    </location>
</feature>
<dbReference type="EMBL" id="CAHIKZ030002324">
    <property type="protein sequence ID" value="CAE1285089.1"/>
    <property type="molecule type" value="Genomic_DNA"/>
</dbReference>
<feature type="region of interest" description="Disordered" evidence="1">
    <location>
        <begin position="296"/>
        <end position="326"/>
    </location>
</feature>
<comment type="caution">
    <text evidence="2">The sequence shown here is derived from an EMBL/GenBank/DDBJ whole genome shotgun (WGS) entry which is preliminary data.</text>
</comment>
<accession>A0A812D0F9</accession>
<keyword evidence="3" id="KW-1185">Reference proteome</keyword>
<feature type="region of interest" description="Disordered" evidence="1">
    <location>
        <begin position="350"/>
        <end position="371"/>
    </location>
</feature>
<evidence type="ECO:0000313" key="2">
    <source>
        <dbReference type="EMBL" id="CAE1285089.1"/>
    </source>
</evidence>
<protein>
    <submittedName>
        <fullName evidence="2">Uncharacterized protein</fullName>
    </submittedName>
</protein>
<dbReference type="Gene3D" id="1.20.1070.10">
    <property type="entry name" value="Rhodopsin 7-helix transmembrane proteins"/>
    <property type="match status" value="1"/>
</dbReference>
<reference evidence="2" key="1">
    <citation type="submission" date="2021-01" db="EMBL/GenBank/DDBJ databases">
        <authorList>
            <person name="Li R."/>
            <person name="Bekaert M."/>
        </authorList>
    </citation>
    <scope>NUCLEOTIDE SEQUENCE</scope>
    <source>
        <strain evidence="2">Farmed</strain>
    </source>
</reference>
<dbReference type="Proteomes" id="UP000597762">
    <property type="component" value="Unassembled WGS sequence"/>
</dbReference>
<gene>
    <name evidence="2" type="ORF">SPHA_45130</name>
</gene>
<dbReference type="SUPFAM" id="SSF81321">
    <property type="entry name" value="Family A G protein-coupled receptor-like"/>
    <property type="match status" value="1"/>
</dbReference>
<dbReference type="OrthoDB" id="10034726at2759"/>
<evidence type="ECO:0000256" key="1">
    <source>
        <dbReference type="SAM" id="MobiDB-lite"/>
    </source>
</evidence>